<evidence type="ECO:0000313" key="3">
    <source>
        <dbReference type="Proteomes" id="UP000093476"/>
    </source>
</evidence>
<keyword evidence="2" id="KW-0456">Lyase</keyword>
<dbReference type="GO" id="GO:0016758">
    <property type="term" value="F:hexosyltransferase activity"/>
    <property type="evidence" value="ECO:0007669"/>
    <property type="project" value="UniProtKB-ARBA"/>
</dbReference>
<dbReference type="RefSeq" id="WP_065823600.1">
    <property type="nucleotide sequence ID" value="NZ_CAWMQZ010000095.1"/>
</dbReference>
<sequence>MARIVIAAVATPGHVYPMLKVTQSLITQGHQVTVFTGVLFRQHVEDLNATFIPFDEKIDFDYRHLKQRFPDRAHVPPGNLQMALAFKDFFCSPIPLLDSQLQQIIHEQQAELLIAENCFYGILPLLQKEKSHRLPVIIIGITPLAYSSKDSIFWGPRIPPALLPSELTHEQLVDEEARQLITEVQNNFNDALAQSGCSTLTRFFNDEVIFSSDRFLQLSTLAFEYPREGLPDTVHFIGPLPNPAPKIESPQLWEDDDPRPLVVVTQGTMSNTDLNQLILPTLRALATLPVRVLATTGGRSVEILQENIPDNAHIEEFISFEDWLPKASLLITNGGYGTINYALNHGTPLLIADTGEGKQETAFRVVWAGCGINLDTAQPAESQLKQTVENMLSTNLFKQRAQIVQDDYASHDALAAISNHAEQLILERNRAN</sequence>
<feature type="domain" description="Erythromycin biosynthesis protein CIII-like C-terminal" evidence="1">
    <location>
        <begin position="283"/>
        <end position="419"/>
    </location>
</feature>
<dbReference type="PANTHER" id="PTHR21015:SF22">
    <property type="entry name" value="GLYCOSYLTRANSFERASE"/>
    <property type="match status" value="1"/>
</dbReference>
<comment type="caution">
    <text evidence="2">The sequence shown here is derived from an EMBL/GenBank/DDBJ whole genome shotgun (WGS) entry which is preliminary data.</text>
</comment>
<evidence type="ECO:0000313" key="2">
    <source>
        <dbReference type="EMBL" id="OCQ52068.1"/>
    </source>
</evidence>
<protein>
    <submittedName>
        <fullName evidence="2">4'-demethylrebeccamycin synthase</fullName>
        <ecNumber evidence="2">4.3.3.5</ecNumber>
    </submittedName>
</protein>
<dbReference type="EMBL" id="LOMY01000095">
    <property type="protein sequence ID" value="OCQ52068.1"/>
    <property type="molecule type" value="Genomic_DNA"/>
</dbReference>
<dbReference type="GO" id="GO:0016829">
    <property type="term" value="F:lyase activity"/>
    <property type="evidence" value="ECO:0007669"/>
    <property type="project" value="UniProtKB-KW"/>
</dbReference>
<dbReference type="CDD" id="cd03784">
    <property type="entry name" value="GT1_Gtf-like"/>
    <property type="match status" value="1"/>
</dbReference>
<dbReference type="Proteomes" id="UP000093476">
    <property type="component" value="Unassembled WGS sequence"/>
</dbReference>
<proteinExistence type="predicted"/>
<dbReference type="PATRIC" id="fig|286156.4.peg.3055"/>
<dbReference type="PANTHER" id="PTHR21015">
    <property type="entry name" value="UDP-N-ACETYLGLUCOSAMINE--N-ACETYLMURAMYL-(PENTAPEPTIDE) PYROPHOSPHORYL-UNDECAPRENOL N-ACETYLGLUCOSAMINE TRANSFERASE 1"/>
    <property type="match status" value="1"/>
</dbReference>
<dbReference type="SUPFAM" id="SSF53756">
    <property type="entry name" value="UDP-Glycosyltransferase/glycogen phosphorylase"/>
    <property type="match status" value="1"/>
</dbReference>
<dbReference type="Pfam" id="PF06722">
    <property type="entry name" value="EryCIII-like_C"/>
    <property type="match status" value="1"/>
</dbReference>
<dbReference type="Gene3D" id="3.40.50.2000">
    <property type="entry name" value="Glycogen Phosphorylase B"/>
    <property type="match status" value="2"/>
</dbReference>
<organism evidence="2 3">
    <name type="scientific">Photorhabdus australis subsp. thailandensis</name>
    <dbReference type="NCBI Taxonomy" id="2805096"/>
    <lineage>
        <taxon>Bacteria</taxon>
        <taxon>Pseudomonadati</taxon>
        <taxon>Pseudomonadota</taxon>
        <taxon>Gammaproteobacteria</taxon>
        <taxon>Enterobacterales</taxon>
        <taxon>Morganellaceae</taxon>
        <taxon>Photorhabdus</taxon>
    </lineage>
</organism>
<dbReference type="InterPro" id="IPR010610">
    <property type="entry name" value="EryCIII-like_C"/>
</dbReference>
<accession>A0A1C0U2C1</accession>
<gene>
    <name evidence="2" type="primary">rebG_1</name>
    <name evidence="2" type="ORF">Ppb6_02698</name>
</gene>
<dbReference type="EC" id="4.3.3.5" evidence="2"/>
<reference evidence="2 3" key="1">
    <citation type="submission" date="2015-12" db="EMBL/GenBank/DDBJ databases">
        <title>Genome comparisons provide insights into the role of secondary metabolites in the pathogenic phase of the Photorhabdus life cycle.</title>
        <authorList>
            <person name="Tobias N.J."/>
            <person name="Mishra B."/>
            <person name="Gupta D.K."/>
            <person name="Thines M."/>
            <person name="Stinear T.P."/>
            <person name="Bode H.B."/>
        </authorList>
    </citation>
    <scope>NUCLEOTIDE SEQUENCE [LARGE SCALE GENOMIC DNA]</scope>
    <source>
        <strain evidence="2 3">PB68.1</strain>
    </source>
</reference>
<keyword evidence="3" id="KW-1185">Reference proteome</keyword>
<name>A0A1C0U2C1_9GAMM</name>
<dbReference type="GO" id="GO:0008194">
    <property type="term" value="F:UDP-glycosyltransferase activity"/>
    <property type="evidence" value="ECO:0007669"/>
    <property type="project" value="InterPro"/>
</dbReference>
<dbReference type="AlphaFoldDB" id="A0A1C0U2C1"/>
<dbReference type="STRING" id="286156.Ppb6_02698"/>
<dbReference type="InterPro" id="IPR002213">
    <property type="entry name" value="UDP_glucos_trans"/>
</dbReference>
<evidence type="ECO:0000259" key="1">
    <source>
        <dbReference type="Pfam" id="PF06722"/>
    </source>
</evidence>